<keyword evidence="7" id="KW-0347">Helicase</keyword>
<reference evidence="13" key="1">
    <citation type="submission" date="2023-09" db="EMBL/GenBank/DDBJ databases">
        <authorList>
            <person name="Zeng C."/>
        </authorList>
    </citation>
    <scope>NUCLEOTIDE SEQUENCE</scope>
    <source>
        <strain evidence="13">ZCY20-5</strain>
    </source>
</reference>
<sequence length="722" mass="80563">MEDGTEYAAHIREDKTVQTVKEHLENVAALAKQFAEPFGAGGMAEQCGLAHDVGKYTKDFQEHLRGALKKPDHSTAGAQEILPICGISGAYCIAGHHAGLMNGGGQMDSSQTSGTLYGRMTKEINKEYQVYKQEISLQRPNPPQLTQLGAGGFTNSFFIRMLFSCLVDADFLDTEAFMKNQEVRAWNGCDLLALLKKLESFLNEKHWLEGKEGLNQKRSEILKTCIREGTDSEKGLFTLTVPTGGGKTVASLAFALHHAVAHHMRRIFYVIPYCSIIEQTVDTFGEILGAKNVLAHYSGAEYDDENEQLAERRLATENWDMPVVVTTAVQFFESLFSNKTSACRKLHNLADSVVVFDEVQTLPVSYLKPCVDAIAELTVNYGTSCVLCTATQPALQPFFKEYAPNLQSKEICPNTEELYSLFRRVRYEPLGELTDEELAQRLNDLKQVLCIVQTRKQAKNVYQLLNGEGCFHLSTLMTPRDRRDALEKIRKRLDDKKPCRVVSTSLIEAGVDVDFPTVYRAYAGLDSEIQAGGRCNREGKNAAQDSVVFLFQPESKYRVPDALKLPVQEAQSVTAGVEDMTLPAVTQAYFSALYKDKGSAVDLKGIVKGFEDGALSNGIFPFKTAARNFRFIENDTWTIFIPCDETSRRMASQLQQEAFQPDVSFYRLLGQYCVSVYQNHFQELYPSLVMVGERLGILTVKNLYDTKLGLSFQNDGGFGLIQ</sequence>
<dbReference type="Pfam" id="PF00270">
    <property type="entry name" value="DEAD"/>
    <property type="match status" value="1"/>
</dbReference>
<evidence type="ECO:0000256" key="6">
    <source>
        <dbReference type="ARBA" id="ARBA00022801"/>
    </source>
</evidence>
<dbReference type="InterPro" id="IPR011545">
    <property type="entry name" value="DEAD/DEAH_box_helicase_dom"/>
</dbReference>
<dbReference type="PROSITE" id="PS51192">
    <property type="entry name" value="HELICASE_ATP_BIND_1"/>
    <property type="match status" value="1"/>
</dbReference>
<dbReference type="Proteomes" id="UP001300604">
    <property type="component" value="Chromosome"/>
</dbReference>
<dbReference type="InterPro" id="IPR006474">
    <property type="entry name" value="Helicase_Cas3_CRISPR-ass_core"/>
</dbReference>
<dbReference type="InterPro" id="IPR054712">
    <property type="entry name" value="Cas3-like_dom"/>
</dbReference>
<dbReference type="InterPro" id="IPR038257">
    <property type="entry name" value="CRISPR-assoc_Cas3_HD_sf"/>
</dbReference>
<dbReference type="SUPFAM" id="SSF52540">
    <property type="entry name" value="P-loop containing nucleoside triphosphate hydrolases"/>
    <property type="match status" value="1"/>
</dbReference>
<feature type="domain" description="Helicase ATP-binding" evidence="10">
    <location>
        <begin position="228"/>
        <end position="410"/>
    </location>
</feature>
<dbReference type="NCBIfam" id="TIGR01587">
    <property type="entry name" value="cas3_core"/>
    <property type="match status" value="1"/>
</dbReference>
<dbReference type="InterPro" id="IPR006483">
    <property type="entry name" value="CRISPR-assoc_Cas3_HD"/>
</dbReference>
<dbReference type="GO" id="GO:0004386">
    <property type="term" value="F:helicase activity"/>
    <property type="evidence" value="ECO:0007669"/>
    <property type="project" value="UniProtKB-KW"/>
</dbReference>
<evidence type="ECO:0000256" key="2">
    <source>
        <dbReference type="ARBA" id="ARBA00009046"/>
    </source>
</evidence>
<evidence type="ECO:0000313" key="14">
    <source>
        <dbReference type="Proteomes" id="UP001300604"/>
    </source>
</evidence>
<dbReference type="GO" id="GO:0046872">
    <property type="term" value="F:metal ion binding"/>
    <property type="evidence" value="ECO:0007669"/>
    <property type="project" value="UniProtKB-KW"/>
</dbReference>
<keyword evidence="3" id="KW-0540">Nuclease</keyword>
<dbReference type="SUPFAM" id="SSF109604">
    <property type="entry name" value="HD-domain/PDEase-like"/>
    <property type="match status" value="1"/>
</dbReference>
<dbReference type="PROSITE" id="PS51643">
    <property type="entry name" value="HD_CAS3"/>
    <property type="match status" value="1"/>
</dbReference>
<organism evidence="13 14">
    <name type="scientific">Caproicibacterium argilliputei</name>
    <dbReference type="NCBI Taxonomy" id="3030016"/>
    <lineage>
        <taxon>Bacteria</taxon>
        <taxon>Bacillati</taxon>
        <taxon>Bacillota</taxon>
        <taxon>Clostridia</taxon>
        <taxon>Eubacteriales</taxon>
        <taxon>Oscillospiraceae</taxon>
        <taxon>Caproicibacterium</taxon>
    </lineage>
</organism>
<dbReference type="GO" id="GO:0005524">
    <property type="term" value="F:ATP binding"/>
    <property type="evidence" value="ECO:0007669"/>
    <property type="project" value="UniProtKB-KW"/>
</dbReference>
<dbReference type="InterPro" id="IPR027417">
    <property type="entry name" value="P-loop_NTPase"/>
</dbReference>
<dbReference type="GO" id="GO:0016787">
    <property type="term" value="F:hydrolase activity"/>
    <property type="evidence" value="ECO:0007669"/>
    <property type="project" value="UniProtKB-KW"/>
</dbReference>
<name>A0AA97DBW3_9FIRM</name>
<dbReference type="GO" id="GO:0051607">
    <property type="term" value="P:defense response to virus"/>
    <property type="evidence" value="ECO:0007669"/>
    <property type="project" value="UniProtKB-KW"/>
</dbReference>
<evidence type="ECO:0000259" key="12">
    <source>
        <dbReference type="PROSITE" id="PS51643"/>
    </source>
</evidence>
<dbReference type="CDD" id="cd17930">
    <property type="entry name" value="DEXHc_cas3"/>
    <property type="match status" value="1"/>
</dbReference>
<dbReference type="InterPro" id="IPR001650">
    <property type="entry name" value="Helicase_C-like"/>
</dbReference>
<evidence type="ECO:0000256" key="8">
    <source>
        <dbReference type="ARBA" id="ARBA00022840"/>
    </source>
</evidence>
<dbReference type="Gene3D" id="3.40.50.300">
    <property type="entry name" value="P-loop containing nucleotide triphosphate hydrolases"/>
    <property type="match status" value="2"/>
</dbReference>
<comment type="similarity">
    <text evidence="2">In the central section; belongs to the CRISPR-associated helicase Cas3 family.</text>
</comment>
<dbReference type="Pfam" id="PF22590">
    <property type="entry name" value="Cas3-like_C_2"/>
    <property type="match status" value="1"/>
</dbReference>
<evidence type="ECO:0000256" key="7">
    <source>
        <dbReference type="ARBA" id="ARBA00022806"/>
    </source>
</evidence>
<feature type="domain" description="HD Cas3-type" evidence="12">
    <location>
        <begin position="13"/>
        <end position="172"/>
    </location>
</feature>
<dbReference type="KEGG" id="carl:PXC00_03375"/>
<accession>A0AA97DBW3</accession>
<keyword evidence="6" id="KW-0378">Hydrolase</keyword>
<keyword evidence="5" id="KW-0547">Nucleotide-binding</keyword>
<evidence type="ECO:0000259" key="11">
    <source>
        <dbReference type="PROSITE" id="PS51194"/>
    </source>
</evidence>
<keyword evidence="8" id="KW-0067">ATP-binding</keyword>
<dbReference type="RefSeq" id="WP_275846091.1">
    <property type="nucleotide sequence ID" value="NZ_CP135996.1"/>
</dbReference>
<keyword evidence="9" id="KW-0051">Antiviral defense</keyword>
<keyword evidence="4" id="KW-0479">Metal-binding</keyword>
<proteinExistence type="inferred from homology"/>
<dbReference type="GO" id="GO:0004518">
    <property type="term" value="F:nuclease activity"/>
    <property type="evidence" value="ECO:0007669"/>
    <property type="project" value="UniProtKB-KW"/>
</dbReference>
<evidence type="ECO:0000259" key="10">
    <source>
        <dbReference type="PROSITE" id="PS51192"/>
    </source>
</evidence>
<dbReference type="InterPro" id="IPR014001">
    <property type="entry name" value="Helicase_ATP-bd"/>
</dbReference>
<dbReference type="Gene3D" id="1.10.3210.30">
    <property type="match status" value="1"/>
</dbReference>
<dbReference type="PANTHER" id="PTHR24031">
    <property type="entry name" value="RNA HELICASE"/>
    <property type="match status" value="1"/>
</dbReference>
<dbReference type="PROSITE" id="PS51194">
    <property type="entry name" value="HELICASE_CTER"/>
    <property type="match status" value="1"/>
</dbReference>
<dbReference type="EMBL" id="CP135996">
    <property type="protein sequence ID" value="WOC32932.1"/>
    <property type="molecule type" value="Genomic_DNA"/>
</dbReference>
<dbReference type="SMART" id="SM00487">
    <property type="entry name" value="DEXDc"/>
    <property type="match status" value="1"/>
</dbReference>
<evidence type="ECO:0000256" key="3">
    <source>
        <dbReference type="ARBA" id="ARBA00022722"/>
    </source>
</evidence>
<evidence type="ECO:0000256" key="5">
    <source>
        <dbReference type="ARBA" id="ARBA00022741"/>
    </source>
</evidence>
<protein>
    <submittedName>
        <fullName evidence="13">CRISPR-associated helicase Cas3</fullName>
    </submittedName>
</protein>
<evidence type="ECO:0000313" key="13">
    <source>
        <dbReference type="EMBL" id="WOC32932.1"/>
    </source>
</evidence>
<gene>
    <name evidence="13" type="primary">cas3</name>
    <name evidence="13" type="ORF">PXC00_03375</name>
</gene>
<evidence type="ECO:0000256" key="9">
    <source>
        <dbReference type="ARBA" id="ARBA00023118"/>
    </source>
</evidence>
<dbReference type="GO" id="GO:0003676">
    <property type="term" value="F:nucleic acid binding"/>
    <property type="evidence" value="ECO:0007669"/>
    <property type="project" value="InterPro"/>
</dbReference>
<evidence type="ECO:0000256" key="4">
    <source>
        <dbReference type="ARBA" id="ARBA00022723"/>
    </source>
</evidence>
<comment type="similarity">
    <text evidence="1">In the N-terminal section; belongs to the CRISPR-associated nuclease Cas3-HD family.</text>
</comment>
<dbReference type="AlphaFoldDB" id="A0AA97DBW3"/>
<keyword evidence="14" id="KW-1185">Reference proteome</keyword>
<reference evidence="13" key="2">
    <citation type="submission" date="2024-06" db="EMBL/GenBank/DDBJ databases">
        <title>Caproicibacterium argilliputei sp. nov, a novel caproic acid producing anaerobic bacterium isolated from pit mud.</title>
        <authorList>
            <person name="Xia S."/>
        </authorList>
    </citation>
    <scope>NUCLEOTIDE SEQUENCE</scope>
    <source>
        <strain evidence="13">ZCY20-5</strain>
    </source>
</reference>
<dbReference type="CDD" id="cd09641">
    <property type="entry name" value="Cas3''_I"/>
    <property type="match status" value="1"/>
</dbReference>
<feature type="domain" description="Helicase C-terminal" evidence="11">
    <location>
        <begin position="437"/>
        <end position="581"/>
    </location>
</feature>
<dbReference type="NCBIfam" id="TIGR01596">
    <property type="entry name" value="cas3_HD"/>
    <property type="match status" value="1"/>
</dbReference>
<evidence type="ECO:0000256" key="1">
    <source>
        <dbReference type="ARBA" id="ARBA00006847"/>
    </source>
</evidence>